<dbReference type="AlphaFoldDB" id="A0A7M3MAG0"/>
<dbReference type="SUPFAM" id="SSF53448">
    <property type="entry name" value="Nucleotide-diphospho-sugar transferases"/>
    <property type="match status" value="1"/>
</dbReference>
<dbReference type="OrthoDB" id="9798250at2"/>
<dbReference type="InterPro" id="IPR029044">
    <property type="entry name" value="Nucleotide-diphossugar_trans"/>
</dbReference>
<dbReference type="RefSeq" id="WP_144304392.1">
    <property type="nucleotide sequence ID" value="NZ_QMIE01000021.1"/>
</dbReference>
<organism evidence="1 2">
    <name type="scientific">Oceanidesulfovibrio indonesiensis</name>
    <dbReference type="NCBI Taxonomy" id="54767"/>
    <lineage>
        <taxon>Bacteria</taxon>
        <taxon>Pseudomonadati</taxon>
        <taxon>Thermodesulfobacteriota</taxon>
        <taxon>Desulfovibrionia</taxon>
        <taxon>Desulfovibrionales</taxon>
        <taxon>Desulfovibrionaceae</taxon>
        <taxon>Oceanidesulfovibrio</taxon>
    </lineage>
</organism>
<proteinExistence type="predicted"/>
<dbReference type="EMBL" id="QMIE01000021">
    <property type="protein sequence ID" value="TVM14672.1"/>
    <property type="molecule type" value="Genomic_DNA"/>
</dbReference>
<evidence type="ECO:0000313" key="1">
    <source>
        <dbReference type="EMBL" id="TVM14672.1"/>
    </source>
</evidence>
<dbReference type="Gene3D" id="3.90.550.10">
    <property type="entry name" value="Spore Coat Polysaccharide Biosynthesis Protein SpsA, Chain A"/>
    <property type="match status" value="1"/>
</dbReference>
<protein>
    <submittedName>
        <fullName evidence="1">Glycosyltransferase</fullName>
    </submittedName>
</protein>
<accession>A0A7M3MAG0</accession>
<keyword evidence="1" id="KW-0808">Transferase</keyword>
<dbReference type="PANTHER" id="PTHR36529">
    <property type="entry name" value="SLL1095 PROTEIN"/>
    <property type="match status" value="1"/>
</dbReference>
<dbReference type="InterPro" id="IPR018641">
    <property type="entry name" value="Trfase_1_rSAM/seldom-assoc"/>
</dbReference>
<dbReference type="PANTHER" id="PTHR36529:SF1">
    <property type="entry name" value="GLYCOSYLTRANSFERASE"/>
    <property type="match status" value="1"/>
</dbReference>
<keyword evidence="2" id="KW-1185">Reference proteome</keyword>
<evidence type="ECO:0000313" key="2">
    <source>
        <dbReference type="Proteomes" id="UP000448292"/>
    </source>
</evidence>
<reference evidence="1 2" key="1">
    <citation type="submission" date="2018-06" db="EMBL/GenBank/DDBJ databases">
        <title>Complete genome of Desulfovibrio indonesiensis P37SLT.</title>
        <authorList>
            <person name="Crispim J.S."/>
            <person name="Vidigal P.M.P."/>
            <person name="Silva L.C.F."/>
            <person name="Laguardia C.N."/>
            <person name="Araujo L.C."/>
            <person name="Dias R.S."/>
            <person name="Sousa M.P."/>
            <person name="Paula S.O."/>
            <person name="Silva C."/>
        </authorList>
    </citation>
    <scope>NUCLEOTIDE SEQUENCE [LARGE SCALE GENOMIC DNA]</scope>
    <source>
        <strain evidence="1 2">P37SLT</strain>
    </source>
</reference>
<dbReference type="GO" id="GO:0016740">
    <property type="term" value="F:transferase activity"/>
    <property type="evidence" value="ECO:0007669"/>
    <property type="project" value="UniProtKB-KW"/>
</dbReference>
<gene>
    <name evidence="1" type="ORF">DPQ33_16825</name>
</gene>
<sequence length="275" mass="30039">MSCVSRGMVIVFVRNPEPGAVKTRLERDIAAHTGPEQARELTLSLYKAFVLDTMDGLRHALGESAALRICFDPPEAAASVMQWLGADLEYAPQRGRNLGARMGSAFEEAWPVADRAVLMGSDAPGYPPELVVRALDALDEAGGADTVIAPSLDGGYFAIGFRKESYRRDFFEKLAWGGDTVFEKTLAKLHDAGLDVEILPAWNDVDHANDARALLAVYEQGDPLANSRTFGVLAEHRALFERFDIDADSAGDGIASLRRRLEDARRAIMSGIRFE</sequence>
<comment type="caution">
    <text evidence="1">The sequence shown here is derived from an EMBL/GenBank/DDBJ whole genome shotgun (WGS) entry which is preliminary data.</text>
</comment>
<dbReference type="Proteomes" id="UP000448292">
    <property type="component" value="Unassembled WGS sequence"/>
</dbReference>
<dbReference type="Pfam" id="PF09837">
    <property type="entry name" value="DUF2064"/>
    <property type="match status" value="1"/>
</dbReference>
<name>A0A7M3MAG0_9BACT</name>
<dbReference type="NCBIfam" id="TIGR04282">
    <property type="entry name" value="glyco_like_cofC"/>
    <property type="match status" value="1"/>
</dbReference>